<keyword evidence="1" id="KW-1015">Disulfide bond</keyword>
<protein>
    <recommendedName>
        <fullName evidence="3">ShKT domain-containing protein</fullName>
    </recommendedName>
</protein>
<proteinExistence type="predicted"/>
<evidence type="ECO:0000256" key="2">
    <source>
        <dbReference type="SAM" id="MobiDB-lite"/>
    </source>
</evidence>
<organism evidence="4 5">
    <name type="scientific">Thelohanellus kitauei</name>
    <name type="common">Myxosporean</name>
    <dbReference type="NCBI Taxonomy" id="669202"/>
    <lineage>
        <taxon>Eukaryota</taxon>
        <taxon>Metazoa</taxon>
        <taxon>Cnidaria</taxon>
        <taxon>Myxozoa</taxon>
        <taxon>Myxosporea</taxon>
        <taxon>Bivalvulida</taxon>
        <taxon>Platysporina</taxon>
        <taxon>Myxobolidae</taxon>
        <taxon>Thelohanellus</taxon>
    </lineage>
</organism>
<dbReference type="OrthoDB" id="10581204at2759"/>
<feature type="disulfide bond" evidence="1">
    <location>
        <begin position="102"/>
        <end position="136"/>
    </location>
</feature>
<reference evidence="4 5" key="1">
    <citation type="journal article" date="2014" name="Genome Biol. Evol.">
        <title>The genome of the myxosporean Thelohanellus kitauei shows adaptations to nutrient acquisition within its fish host.</title>
        <authorList>
            <person name="Yang Y."/>
            <person name="Xiong J."/>
            <person name="Zhou Z."/>
            <person name="Huo F."/>
            <person name="Miao W."/>
            <person name="Ran C."/>
            <person name="Liu Y."/>
            <person name="Zhang J."/>
            <person name="Feng J."/>
            <person name="Wang M."/>
            <person name="Wang M."/>
            <person name="Wang L."/>
            <person name="Yao B."/>
        </authorList>
    </citation>
    <scope>NUCLEOTIDE SEQUENCE [LARGE SCALE GENOMIC DNA]</scope>
    <source>
        <strain evidence="4">Wuqing</strain>
    </source>
</reference>
<accession>A0A0C2NBN2</accession>
<sequence length="179" mass="19963">MYEPLYPSGSNRMIVKDIPDNPIYNFFAPSGNSDQAWMAFANKKSDSPPSQTPVAPTAQPPDPLKNNAPANPTTNAPENQTNKAVDDPNLVKALSGLNGKPCVDMYPECPEFKEHNYCKKYRKQMMFQCRKTCHFCDISPYNSVEQRGNFEDEEELEQPEEEASGDDQDEDSGSGDTEG</sequence>
<comment type="caution">
    <text evidence="4">The sequence shown here is derived from an EMBL/GenBank/DDBJ whole genome shotgun (WGS) entry which is preliminary data.</text>
</comment>
<dbReference type="Proteomes" id="UP000031668">
    <property type="component" value="Unassembled WGS sequence"/>
</dbReference>
<name>A0A0C2NBN2_THEKT</name>
<gene>
    <name evidence="4" type="ORF">RF11_09655</name>
</gene>
<feature type="compositionally biased region" description="Low complexity" evidence="2">
    <location>
        <begin position="66"/>
        <end position="82"/>
    </location>
</feature>
<feature type="region of interest" description="Disordered" evidence="2">
    <location>
        <begin position="146"/>
        <end position="179"/>
    </location>
</feature>
<evidence type="ECO:0000313" key="4">
    <source>
        <dbReference type="EMBL" id="KII73750.1"/>
    </source>
</evidence>
<dbReference type="PROSITE" id="PS51670">
    <property type="entry name" value="SHKT"/>
    <property type="match status" value="1"/>
</dbReference>
<feature type="domain" description="ShKT" evidence="3">
    <location>
        <begin position="102"/>
        <end position="136"/>
    </location>
</feature>
<evidence type="ECO:0000256" key="1">
    <source>
        <dbReference type="PROSITE-ProRule" id="PRU01005"/>
    </source>
</evidence>
<dbReference type="AlphaFoldDB" id="A0A0C2NBN2"/>
<dbReference type="SMART" id="SM00254">
    <property type="entry name" value="ShKT"/>
    <property type="match status" value="1"/>
</dbReference>
<evidence type="ECO:0000313" key="5">
    <source>
        <dbReference type="Proteomes" id="UP000031668"/>
    </source>
</evidence>
<dbReference type="InterPro" id="IPR003582">
    <property type="entry name" value="ShKT_dom"/>
</dbReference>
<dbReference type="Pfam" id="PF01549">
    <property type="entry name" value="ShK"/>
    <property type="match status" value="1"/>
</dbReference>
<dbReference type="EMBL" id="JWZT01000690">
    <property type="protein sequence ID" value="KII73750.1"/>
    <property type="molecule type" value="Genomic_DNA"/>
</dbReference>
<feature type="region of interest" description="Disordered" evidence="2">
    <location>
        <begin position="38"/>
        <end position="86"/>
    </location>
</feature>
<feature type="compositionally biased region" description="Acidic residues" evidence="2">
    <location>
        <begin position="151"/>
        <end position="179"/>
    </location>
</feature>
<evidence type="ECO:0000259" key="3">
    <source>
        <dbReference type="PROSITE" id="PS51670"/>
    </source>
</evidence>
<comment type="caution">
    <text evidence="1">Lacks conserved residue(s) required for the propagation of feature annotation.</text>
</comment>
<keyword evidence="5" id="KW-1185">Reference proteome</keyword>